<keyword evidence="2" id="KW-0812">Transmembrane</keyword>
<name>A0A8S9LRB4_BRACR</name>
<dbReference type="EMBL" id="QGKW02000276">
    <property type="protein sequence ID" value="KAF2608401.1"/>
    <property type="molecule type" value="Genomic_DNA"/>
</dbReference>
<evidence type="ECO:0000313" key="4">
    <source>
        <dbReference type="Proteomes" id="UP000712281"/>
    </source>
</evidence>
<protein>
    <submittedName>
        <fullName evidence="3">Uncharacterized protein</fullName>
    </submittedName>
</protein>
<dbReference type="AlphaFoldDB" id="A0A8S9LRB4"/>
<organism evidence="3 4">
    <name type="scientific">Brassica cretica</name>
    <name type="common">Mustard</name>
    <dbReference type="NCBI Taxonomy" id="69181"/>
    <lineage>
        <taxon>Eukaryota</taxon>
        <taxon>Viridiplantae</taxon>
        <taxon>Streptophyta</taxon>
        <taxon>Embryophyta</taxon>
        <taxon>Tracheophyta</taxon>
        <taxon>Spermatophyta</taxon>
        <taxon>Magnoliopsida</taxon>
        <taxon>eudicotyledons</taxon>
        <taxon>Gunneridae</taxon>
        <taxon>Pentapetalae</taxon>
        <taxon>rosids</taxon>
        <taxon>malvids</taxon>
        <taxon>Brassicales</taxon>
        <taxon>Brassicaceae</taxon>
        <taxon>Brassiceae</taxon>
        <taxon>Brassica</taxon>
    </lineage>
</organism>
<comment type="caution">
    <text evidence="3">The sequence shown here is derived from an EMBL/GenBank/DDBJ whole genome shotgun (WGS) entry which is preliminary data.</text>
</comment>
<evidence type="ECO:0000256" key="2">
    <source>
        <dbReference type="SAM" id="Phobius"/>
    </source>
</evidence>
<sequence>MVQTAQKKRELSTRAPPPPSGRLGSARRGRGLGLGLGLGYWILGFGSWVLGLGGGHPAQ</sequence>
<reference evidence="3" key="1">
    <citation type="submission" date="2019-12" db="EMBL/GenBank/DDBJ databases">
        <title>Genome sequencing and annotation of Brassica cretica.</title>
        <authorList>
            <person name="Studholme D.J."/>
            <person name="Sarris P.F."/>
        </authorList>
    </citation>
    <scope>NUCLEOTIDE SEQUENCE</scope>
    <source>
        <strain evidence="3">PFS-001/15</strain>
        <tissue evidence="3">Leaf</tissue>
    </source>
</reference>
<evidence type="ECO:0000313" key="3">
    <source>
        <dbReference type="EMBL" id="KAF2608401.1"/>
    </source>
</evidence>
<gene>
    <name evidence="3" type="ORF">F2Q68_00044935</name>
</gene>
<proteinExistence type="predicted"/>
<dbReference type="Proteomes" id="UP000712281">
    <property type="component" value="Unassembled WGS sequence"/>
</dbReference>
<evidence type="ECO:0000256" key="1">
    <source>
        <dbReference type="SAM" id="MobiDB-lite"/>
    </source>
</evidence>
<feature type="transmembrane region" description="Helical" evidence="2">
    <location>
        <begin position="32"/>
        <end position="50"/>
    </location>
</feature>
<keyword evidence="2" id="KW-0472">Membrane</keyword>
<feature type="region of interest" description="Disordered" evidence="1">
    <location>
        <begin position="1"/>
        <end position="28"/>
    </location>
</feature>
<accession>A0A8S9LRB4</accession>
<keyword evidence="2" id="KW-1133">Transmembrane helix</keyword>